<feature type="transmembrane region" description="Helical" evidence="7">
    <location>
        <begin position="214"/>
        <end position="233"/>
    </location>
</feature>
<feature type="transmembrane region" description="Helical" evidence="7">
    <location>
        <begin position="299"/>
        <end position="320"/>
    </location>
</feature>
<feature type="transmembrane region" description="Helical" evidence="7">
    <location>
        <begin position="431"/>
        <end position="457"/>
    </location>
</feature>
<evidence type="ECO:0000256" key="3">
    <source>
        <dbReference type="ARBA" id="ARBA00022475"/>
    </source>
</evidence>
<feature type="transmembrane region" description="Helical" evidence="7">
    <location>
        <begin position="332"/>
        <end position="353"/>
    </location>
</feature>
<evidence type="ECO:0000256" key="4">
    <source>
        <dbReference type="ARBA" id="ARBA00022692"/>
    </source>
</evidence>
<feature type="transmembrane region" description="Helical" evidence="7">
    <location>
        <begin position="150"/>
        <end position="171"/>
    </location>
</feature>
<dbReference type="RefSeq" id="WP_244283983.1">
    <property type="nucleotide sequence ID" value="NZ_FNSR01000003.1"/>
</dbReference>
<feature type="transmembrane region" description="Helical" evidence="7">
    <location>
        <begin position="401"/>
        <end position="425"/>
    </location>
</feature>
<keyword evidence="4 7" id="KW-0812">Transmembrane</keyword>
<dbReference type="STRING" id="416943.SAMN05445871_6206"/>
<evidence type="ECO:0000256" key="6">
    <source>
        <dbReference type="ARBA" id="ARBA00023136"/>
    </source>
</evidence>
<dbReference type="Pfam" id="PF01554">
    <property type="entry name" value="MatE"/>
    <property type="match status" value="2"/>
</dbReference>
<evidence type="ECO:0000256" key="7">
    <source>
        <dbReference type="SAM" id="Phobius"/>
    </source>
</evidence>
<feature type="transmembrane region" description="Helical" evidence="7">
    <location>
        <begin position="52"/>
        <end position="75"/>
    </location>
</feature>
<accession>A0A1H7F499</accession>
<dbReference type="AlphaFoldDB" id="A0A1H7F499"/>
<keyword evidence="2" id="KW-0813">Transport</keyword>
<name>A0A1H7F499_9BURK</name>
<dbReference type="InterPro" id="IPR048279">
    <property type="entry name" value="MdtK-like"/>
</dbReference>
<keyword evidence="5 7" id="KW-1133">Transmembrane helix</keyword>
<evidence type="ECO:0000313" key="8">
    <source>
        <dbReference type="EMBL" id="SEK18830.1"/>
    </source>
</evidence>
<feature type="transmembrane region" description="Helical" evidence="7">
    <location>
        <begin position="373"/>
        <end position="394"/>
    </location>
</feature>
<dbReference type="PIRSF" id="PIRSF006603">
    <property type="entry name" value="DinF"/>
    <property type="match status" value="1"/>
</dbReference>
<dbReference type="PANTHER" id="PTHR43549:SF3">
    <property type="entry name" value="MULTIDRUG RESISTANCE PROTEIN YPNP-RELATED"/>
    <property type="match status" value="1"/>
</dbReference>
<evidence type="ECO:0000313" key="9">
    <source>
        <dbReference type="Proteomes" id="UP000199120"/>
    </source>
</evidence>
<evidence type="ECO:0000256" key="5">
    <source>
        <dbReference type="ARBA" id="ARBA00022989"/>
    </source>
</evidence>
<dbReference type="InterPro" id="IPR002528">
    <property type="entry name" value="MATE_fam"/>
</dbReference>
<feature type="transmembrane region" description="Helical" evidence="7">
    <location>
        <begin position="254"/>
        <end position="279"/>
    </location>
</feature>
<gene>
    <name evidence="8" type="ORF">SAMN05192542_10160</name>
</gene>
<organism evidence="8 9">
    <name type="scientific">Paraburkholderia caballeronis</name>
    <dbReference type="NCBI Taxonomy" id="416943"/>
    <lineage>
        <taxon>Bacteria</taxon>
        <taxon>Pseudomonadati</taxon>
        <taxon>Pseudomonadota</taxon>
        <taxon>Betaproteobacteria</taxon>
        <taxon>Burkholderiales</taxon>
        <taxon>Burkholderiaceae</taxon>
        <taxon>Paraburkholderia</taxon>
    </lineage>
</organism>
<comment type="subcellular location">
    <subcellularLocation>
        <location evidence="1">Cell inner membrane</location>
        <topology evidence="1">Multi-pass membrane protein</topology>
    </subcellularLocation>
</comment>
<sequence>MTSNAPTADALRAANPRLRTMLEAPVLPTLVRMGWPNMLMMLAQSSTGLVEMWFLAKLGTSVLAGVAVVVPVLMLMQNMSQGAMGGGISSSVARALGAANPALVGQLARHAVVLNVAIGVVFSVALLAFARPLFSALGAHGAALDAATTYGRVLFAGLVLMWAMNALASVIRGTGNMIVPGMVICGGALLLIPLSPCLIFGIGAAPRLGVAGGAWALIVYYAAGTLILGWYCASGRNAAPLARGPLHWAPIRSILTVGGLACLNPLLTNALIAATTAAVGAHAGMAALAGYATGARLEYLLMPVAFGLGAPMVALVGANIGAGQRERATHIALTGGGIAFAIGEAVGIAAALWPHAWLLLFGADAQLLDTGTLYLRIVGPFYGFFALGFSLYFASQGAGRLVWPLGAGALRLALFAGVGTLALAWTSSLAVFFAIGALAMVLYGVCVLWSVASGNWLAARGPRAGRRVESRP</sequence>
<dbReference type="Proteomes" id="UP000199120">
    <property type="component" value="Unassembled WGS sequence"/>
</dbReference>
<dbReference type="GO" id="GO:0015297">
    <property type="term" value="F:antiporter activity"/>
    <property type="evidence" value="ECO:0007669"/>
    <property type="project" value="InterPro"/>
</dbReference>
<keyword evidence="6 7" id="KW-0472">Membrane</keyword>
<dbReference type="GO" id="GO:0005886">
    <property type="term" value="C:plasma membrane"/>
    <property type="evidence" value="ECO:0007669"/>
    <property type="project" value="UniProtKB-SubCell"/>
</dbReference>
<reference evidence="9" key="1">
    <citation type="submission" date="2016-10" db="EMBL/GenBank/DDBJ databases">
        <authorList>
            <person name="Varghese N."/>
            <person name="Submissions S."/>
        </authorList>
    </citation>
    <scope>NUCLEOTIDE SEQUENCE [LARGE SCALE GENOMIC DNA]</scope>
    <source>
        <strain evidence="9">LMG 26416</strain>
    </source>
</reference>
<proteinExistence type="predicted"/>
<feature type="transmembrane region" description="Helical" evidence="7">
    <location>
        <begin position="178"/>
        <end position="202"/>
    </location>
</feature>
<keyword evidence="3" id="KW-1003">Cell membrane</keyword>
<keyword evidence="9" id="KW-1185">Reference proteome</keyword>
<dbReference type="InterPro" id="IPR052031">
    <property type="entry name" value="Membrane_Transporter-Flippase"/>
</dbReference>
<evidence type="ECO:0000256" key="2">
    <source>
        <dbReference type="ARBA" id="ARBA00022448"/>
    </source>
</evidence>
<feature type="transmembrane region" description="Helical" evidence="7">
    <location>
        <begin position="112"/>
        <end position="130"/>
    </location>
</feature>
<protein>
    <submittedName>
        <fullName evidence="8">Putative efflux protein, MATE family</fullName>
    </submittedName>
</protein>
<dbReference type="EMBL" id="FOAJ01000001">
    <property type="protein sequence ID" value="SEK18830.1"/>
    <property type="molecule type" value="Genomic_DNA"/>
</dbReference>
<dbReference type="GO" id="GO:0042910">
    <property type="term" value="F:xenobiotic transmembrane transporter activity"/>
    <property type="evidence" value="ECO:0007669"/>
    <property type="project" value="InterPro"/>
</dbReference>
<evidence type="ECO:0000256" key="1">
    <source>
        <dbReference type="ARBA" id="ARBA00004429"/>
    </source>
</evidence>
<dbReference type="PANTHER" id="PTHR43549">
    <property type="entry name" value="MULTIDRUG RESISTANCE PROTEIN YPNP-RELATED"/>
    <property type="match status" value="1"/>
</dbReference>